<sequence length="97" mass="11538">MKIPLTPLSPKQVCEDQIKIRKVRECKLREEQLSIQEKERKRQVTVTVKFPLHLYSRWSSLRSCHKPNMLQWLNSEEELVSLAITLDKYKDKVVCDV</sequence>
<protein>
    <submittedName>
        <fullName evidence="1">Uncharacterized protein</fullName>
    </submittedName>
</protein>
<name>A0A371F9E0_MUCPR</name>
<keyword evidence="2" id="KW-1185">Reference proteome</keyword>
<dbReference type="AlphaFoldDB" id="A0A371F9E0"/>
<gene>
    <name evidence="1" type="ORF">CR513_45276</name>
</gene>
<evidence type="ECO:0000313" key="1">
    <source>
        <dbReference type="EMBL" id="RDX74912.1"/>
    </source>
</evidence>
<comment type="caution">
    <text evidence="1">The sequence shown here is derived from an EMBL/GenBank/DDBJ whole genome shotgun (WGS) entry which is preliminary data.</text>
</comment>
<proteinExistence type="predicted"/>
<evidence type="ECO:0000313" key="2">
    <source>
        <dbReference type="Proteomes" id="UP000257109"/>
    </source>
</evidence>
<feature type="non-terminal residue" evidence="1">
    <location>
        <position position="1"/>
    </location>
</feature>
<dbReference type="EMBL" id="QJKJ01010015">
    <property type="protein sequence ID" value="RDX74912.1"/>
    <property type="molecule type" value="Genomic_DNA"/>
</dbReference>
<accession>A0A371F9E0</accession>
<dbReference type="Proteomes" id="UP000257109">
    <property type="component" value="Unassembled WGS sequence"/>
</dbReference>
<organism evidence="1 2">
    <name type="scientific">Mucuna pruriens</name>
    <name type="common">Velvet bean</name>
    <name type="synonym">Dolichos pruriens</name>
    <dbReference type="NCBI Taxonomy" id="157652"/>
    <lineage>
        <taxon>Eukaryota</taxon>
        <taxon>Viridiplantae</taxon>
        <taxon>Streptophyta</taxon>
        <taxon>Embryophyta</taxon>
        <taxon>Tracheophyta</taxon>
        <taxon>Spermatophyta</taxon>
        <taxon>Magnoliopsida</taxon>
        <taxon>eudicotyledons</taxon>
        <taxon>Gunneridae</taxon>
        <taxon>Pentapetalae</taxon>
        <taxon>rosids</taxon>
        <taxon>fabids</taxon>
        <taxon>Fabales</taxon>
        <taxon>Fabaceae</taxon>
        <taxon>Papilionoideae</taxon>
        <taxon>50 kb inversion clade</taxon>
        <taxon>NPAAA clade</taxon>
        <taxon>indigoferoid/millettioid clade</taxon>
        <taxon>Phaseoleae</taxon>
        <taxon>Mucuna</taxon>
    </lineage>
</organism>
<reference evidence="1" key="1">
    <citation type="submission" date="2018-05" db="EMBL/GenBank/DDBJ databases">
        <title>Draft genome of Mucuna pruriens seed.</title>
        <authorList>
            <person name="Nnadi N.E."/>
            <person name="Vos R."/>
            <person name="Hasami M.H."/>
            <person name="Devisetty U.K."/>
            <person name="Aguiy J.C."/>
        </authorList>
    </citation>
    <scope>NUCLEOTIDE SEQUENCE [LARGE SCALE GENOMIC DNA]</scope>
    <source>
        <strain evidence="1">JCA_2017</strain>
    </source>
</reference>